<dbReference type="EMBL" id="BAAAZP010000040">
    <property type="protein sequence ID" value="GAA3659386.1"/>
    <property type="molecule type" value="Genomic_DNA"/>
</dbReference>
<feature type="chain" id="PRO_5046926000" evidence="1">
    <location>
        <begin position="29"/>
        <end position="110"/>
    </location>
</feature>
<protein>
    <submittedName>
        <fullName evidence="2">Uncharacterized protein</fullName>
    </submittedName>
</protein>
<accession>A0ABP7BHC7</accession>
<dbReference type="RefSeq" id="WP_344875996.1">
    <property type="nucleotide sequence ID" value="NZ_BAAAZP010000040.1"/>
</dbReference>
<comment type="caution">
    <text evidence="2">The sequence shown here is derived from an EMBL/GenBank/DDBJ whole genome shotgun (WGS) entry which is preliminary data.</text>
</comment>
<evidence type="ECO:0000256" key="1">
    <source>
        <dbReference type="SAM" id="SignalP"/>
    </source>
</evidence>
<dbReference type="Proteomes" id="UP001500902">
    <property type="component" value="Unassembled WGS sequence"/>
</dbReference>
<dbReference type="PROSITE" id="PS51257">
    <property type="entry name" value="PROKAR_LIPOPROTEIN"/>
    <property type="match status" value="1"/>
</dbReference>
<keyword evidence="3" id="KW-1185">Reference proteome</keyword>
<organism evidence="2 3">
    <name type="scientific">Nonomuraea antimicrobica</name>
    <dbReference type="NCBI Taxonomy" id="561173"/>
    <lineage>
        <taxon>Bacteria</taxon>
        <taxon>Bacillati</taxon>
        <taxon>Actinomycetota</taxon>
        <taxon>Actinomycetes</taxon>
        <taxon>Streptosporangiales</taxon>
        <taxon>Streptosporangiaceae</taxon>
        <taxon>Nonomuraea</taxon>
    </lineage>
</organism>
<name>A0ABP7BHC7_9ACTN</name>
<proteinExistence type="predicted"/>
<evidence type="ECO:0000313" key="2">
    <source>
        <dbReference type="EMBL" id="GAA3659386.1"/>
    </source>
</evidence>
<gene>
    <name evidence="2" type="ORF">GCM10022224_023510</name>
</gene>
<feature type="signal peptide" evidence="1">
    <location>
        <begin position="1"/>
        <end position="28"/>
    </location>
</feature>
<keyword evidence="1" id="KW-0732">Signal</keyword>
<reference evidence="3" key="1">
    <citation type="journal article" date="2019" name="Int. J. Syst. Evol. Microbiol.">
        <title>The Global Catalogue of Microorganisms (GCM) 10K type strain sequencing project: providing services to taxonomists for standard genome sequencing and annotation.</title>
        <authorList>
            <consortium name="The Broad Institute Genomics Platform"/>
            <consortium name="The Broad Institute Genome Sequencing Center for Infectious Disease"/>
            <person name="Wu L."/>
            <person name="Ma J."/>
        </authorList>
    </citation>
    <scope>NUCLEOTIDE SEQUENCE [LARGE SCALE GENOMIC DNA]</scope>
    <source>
        <strain evidence="3">JCM 16904</strain>
    </source>
</reference>
<sequence length="110" mass="11379">MTRRVLALLATVLSCLGAFSISAAPAQAAIVEVVYSPLSLGDYCAANVNSTSTIGFYNGSLGCYRWGTGGSLTYIGSGSASAACVYFNPTYTYVGYAQGVSQALVCRYSV</sequence>
<evidence type="ECO:0000313" key="3">
    <source>
        <dbReference type="Proteomes" id="UP001500902"/>
    </source>
</evidence>